<dbReference type="Proteomes" id="UP000008225">
    <property type="component" value="Chromosome 6"/>
</dbReference>
<reference evidence="1 2" key="1">
    <citation type="submission" date="2009-03" db="EMBL/GenBank/DDBJ databases">
        <authorList>
            <person name="Warren W."/>
            <person name="Ye L."/>
            <person name="Minx P."/>
            <person name="Worley K."/>
            <person name="Gibbs R."/>
            <person name="Wilson R.K."/>
        </authorList>
    </citation>
    <scope>NUCLEOTIDE SEQUENCE [LARGE SCALE GENOMIC DNA]</scope>
</reference>
<proteinExistence type="predicted"/>
<dbReference type="PANTHER" id="PTHR46254">
    <property type="entry name" value="PROTEIN GVQW1-RELATED"/>
    <property type="match status" value="1"/>
</dbReference>
<accession>A0A8I3X657</accession>
<reference evidence="1" key="2">
    <citation type="submission" date="2025-08" db="UniProtKB">
        <authorList>
            <consortium name="Ensembl"/>
        </authorList>
    </citation>
    <scope>IDENTIFICATION</scope>
</reference>
<keyword evidence="2" id="KW-1185">Reference proteome</keyword>
<dbReference type="AlphaFoldDB" id="A0A8I3X657"/>
<evidence type="ECO:0000313" key="1">
    <source>
        <dbReference type="Ensembl" id="ENSCJAP00000087607.1"/>
    </source>
</evidence>
<dbReference type="PRINTS" id="PR02045">
    <property type="entry name" value="F138DOMAIN"/>
</dbReference>
<dbReference type="Ensembl" id="ENSCJAT00000136378.1">
    <property type="protein sequence ID" value="ENSCJAP00000087607.1"/>
    <property type="gene ID" value="ENSCJAG00000078520.1"/>
</dbReference>
<dbReference type="GeneTree" id="ENSGT00940000161627"/>
<evidence type="ECO:0000313" key="2">
    <source>
        <dbReference type="Proteomes" id="UP000008225"/>
    </source>
</evidence>
<protein>
    <submittedName>
        <fullName evidence="1">Uncharacterized protein</fullName>
    </submittedName>
</protein>
<organism evidence="1 2">
    <name type="scientific">Callithrix jacchus</name>
    <name type="common">White-tufted-ear marmoset</name>
    <name type="synonym">Simia Jacchus</name>
    <dbReference type="NCBI Taxonomy" id="9483"/>
    <lineage>
        <taxon>Eukaryota</taxon>
        <taxon>Metazoa</taxon>
        <taxon>Chordata</taxon>
        <taxon>Craniata</taxon>
        <taxon>Vertebrata</taxon>
        <taxon>Euteleostomi</taxon>
        <taxon>Mammalia</taxon>
        <taxon>Eutheria</taxon>
        <taxon>Euarchontoglires</taxon>
        <taxon>Primates</taxon>
        <taxon>Haplorrhini</taxon>
        <taxon>Platyrrhini</taxon>
        <taxon>Cebidae</taxon>
        <taxon>Callitrichinae</taxon>
        <taxon>Callithrix</taxon>
        <taxon>Callithrix</taxon>
    </lineage>
</organism>
<name>A0A8I3X657_CALJA</name>
<reference evidence="1" key="3">
    <citation type="submission" date="2025-09" db="UniProtKB">
        <authorList>
            <consortium name="Ensembl"/>
        </authorList>
    </citation>
    <scope>IDENTIFICATION</scope>
</reference>
<sequence length="189" mass="21045">WSALKLFNNFHSCSKTYLALSPYALQPSVEFFLLRRQELRLPLTHTDEVSLLSPRLKCNGAISAHCNLPGFNQLSCLSFPSGWDYRHLPPHPANFCISSRDGFHHVGQADLKLLTSGHLPASASQSARIAGVSHCTRLIFFLEMEFCSVAQAAVQWRDHGLLQPQPARLKQSSHFSLPSSQDYRGITSG</sequence>